<evidence type="ECO:0000313" key="7">
    <source>
        <dbReference type="EMBL" id="KAE9177228.1"/>
    </source>
</evidence>
<evidence type="ECO:0000313" key="14">
    <source>
        <dbReference type="Proteomes" id="UP000440367"/>
    </source>
</evidence>
<gene>
    <name evidence="10" type="ORF">PF001_g22918</name>
    <name evidence="9" type="ORF">PF002_g22178</name>
    <name evidence="8" type="ORF">PF004_g23399</name>
    <name evidence="7" type="ORF">PF005_g24590</name>
    <name evidence="6" type="ORF">PF006_g23532</name>
    <name evidence="4" type="ORF">PF007_g24370</name>
    <name evidence="2" type="ORF">PF009_g25039</name>
    <name evidence="5" type="ORF">PF010_g22758</name>
    <name evidence="3" type="ORF">PF011_g23079</name>
</gene>
<dbReference type="Proteomes" id="UP000441208">
    <property type="component" value="Unassembled WGS sequence"/>
</dbReference>
<evidence type="ECO:0000313" key="10">
    <source>
        <dbReference type="EMBL" id="KAE9283299.1"/>
    </source>
</evidence>
<dbReference type="EMBL" id="QXGE01002274">
    <property type="protein sequence ID" value="KAE9283299.1"/>
    <property type="molecule type" value="Genomic_DNA"/>
</dbReference>
<dbReference type="EMBL" id="QXGA01002444">
    <property type="protein sequence ID" value="KAE9097638.1"/>
    <property type="molecule type" value="Genomic_DNA"/>
</dbReference>
<keyword evidence="12" id="KW-1185">Reference proteome</keyword>
<dbReference type="EMBL" id="QXGD01001776">
    <property type="protein sequence ID" value="KAE9199331.1"/>
    <property type="molecule type" value="Genomic_DNA"/>
</dbReference>
<accession>A0A6A3I7N1</accession>
<dbReference type="OrthoDB" id="76840at2759"/>
<feature type="compositionally biased region" description="Polar residues" evidence="1">
    <location>
        <begin position="684"/>
        <end position="700"/>
    </location>
</feature>
<dbReference type="Proteomes" id="UP000460718">
    <property type="component" value="Unassembled WGS sequence"/>
</dbReference>
<dbReference type="Proteomes" id="UP000440367">
    <property type="component" value="Unassembled WGS sequence"/>
</dbReference>
<evidence type="ECO:0000313" key="16">
    <source>
        <dbReference type="Proteomes" id="UP000441208"/>
    </source>
</evidence>
<proteinExistence type="predicted"/>
<dbReference type="EMBL" id="QXFW01002408">
    <property type="protein sequence ID" value="KAE8978846.1"/>
    <property type="molecule type" value="Genomic_DNA"/>
</dbReference>
<sequence>MTLNDYRGEQGPLKHAGPTPPSAQAAPDHLSSRRFTVRDGFHLKTRNAEVHAAIDAQLASREEPAGALAPPETTEDGLDNTTPGPARQDITSVLPLPSPQTTINNNLEDRRQNDDVGKAEAPEDGDERVSSTAVAVLDQLRQHDNFSQHSGRSNGREVTTGRVRAALRAPAEWLIYRRRPSETQQRKQRKVDKLLNDVLQEPEPQTMKHDEVRTPRRPRCQSILGSTYSQRVAAARPTKQQSRDNKHHHHRELLQPLTETERGLLRSREDNNKEVDKLLVSLFHPPGAPSTPSSAGTTFIPIVKPATPTNRFPTRRSIMRHETAVALRSRNLVSRMNELRTLPQLLEQMEALQLWKKQQHIAEHGVDIVARNRANPASQVLQKPSQTPLLPSATDHKVHQANKRKQELDAAKEESVRRIVIRWQIRREERAEQARRVHVQSQWLLVVALAKSSSKWLAKFHEFRLKRSALVRVIMVKRLQRYWRQRTLVKRNSLQLLRFAPSTPLSSAFFRMPVVIHAVSKLQQSIRDWLDQKHHRERKEAVALIVTAWFEFQDVKFRRIILRFRKRVRDFQIMWRAWRAITAARIKLLLLVWAKLERKLKRRHGVTAAHPMVTFSLGPDALQVKATGGAEATPGSGGGGWTLLDMLQRSATERPSSQQHKQLEDMHRHFRNGGAVHMPISAVSPGQFSPPSTNSPSLGLQASPPSPSSRKSDRPRAAESAHVRQDLQLRSNMGEEFQLVMYDVYTTRQGLSPASKSPVRAQPRPPLKSHKAPPPQPPVPSAANVPVPPPSKKVPHQLKVAVLRKLLSEKRKTYSDARDRGREAWAAARKQMRSEAFRYDVLDELAAFQQLQAKYATFLLLHSVTETEMVRLIHQTQEEANAADSAGGSTRPHRKSLRRSHGQVDMLGT</sequence>
<feature type="region of interest" description="Disordered" evidence="1">
    <location>
        <begin position="880"/>
        <end position="909"/>
    </location>
</feature>
<feature type="region of interest" description="Disordered" evidence="1">
    <location>
        <begin position="677"/>
        <end position="729"/>
    </location>
</feature>
<organism evidence="3 17">
    <name type="scientific">Phytophthora fragariae</name>
    <dbReference type="NCBI Taxonomy" id="53985"/>
    <lineage>
        <taxon>Eukaryota</taxon>
        <taxon>Sar</taxon>
        <taxon>Stramenopiles</taxon>
        <taxon>Oomycota</taxon>
        <taxon>Peronosporomycetes</taxon>
        <taxon>Peronosporales</taxon>
        <taxon>Peronosporaceae</taxon>
        <taxon>Phytophthora</taxon>
    </lineage>
</organism>
<feature type="compositionally biased region" description="Basic and acidic residues" evidence="1">
    <location>
        <begin position="107"/>
        <end position="121"/>
    </location>
</feature>
<evidence type="ECO:0000313" key="13">
    <source>
        <dbReference type="Proteomes" id="UP000437068"/>
    </source>
</evidence>
<reference evidence="17 18" key="1">
    <citation type="submission" date="2018-09" db="EMBL/GenBank/DDBJ databases">
        <title>Genomic investigation of the strawberry pathogen Phytophthora fragariae indicates pathogenicity is determined by transcriptional variation in three key races.</title>
        <authorList>
            <person name="Adams T.M."/>
            <person name="Armitage A.D."/>
            <person name="Sobczyk M.K."/>
            <person name="Bates H.J."/>
            <person name="Dunwell J.M."/>
            <person name="Nellist C.F."/>
            <person name="Harrison R.J."/>
        </authorList>
    </citation>
    <scope>NUCLEOTIDE SEQUENCE [LARGE SCALE GENOMIC DNA]</scope>
    <source>
        <strain evidence="10 13">A4</strain>
        <strain evidence="9 14">BC-1</strain>
        <strain evidence="8 18">BC-23</strain>
        <strain evidence="7 12">NOV-27</strain>
        <strain evidence="6 15">NOV-5</strain>
        <strain evidence="4 16">NOV-71</strain>
        <strain evidence="2 11">NOV-9</strain>
        <strain evidence="5 19">ONT-3</strain>
        <strain evidence="3 17">SCRP245</strain>
    </source>
</reference>
<feature type="compositionally biased region" description="Polar residues" evidence="1">
    <location>
        <begin position="377"/>
        <end position="389"/>
    </location>
</feature>
<dbReference type="AlphaFoldDB" id="A0A6A3I7N1"/>
<dbReference type="Proteomes" id="UP000437068">
    <property type="component" value="Unassembled WGS sequence"/>
</dbReference>
<dbReference type="EMBL" id="QXFZ01002439">
    <property type="protein sequence ID" value="KAE9077106.1"/>
    <property type="molecule type" value="Genomic_DNA"/>
</dbReference>
<dbReference type="Proteomes" id="UP000429523">
    <property type="component" value="Unassembled WGS sequence"/>
</dbReference>
<feature type="compositionally biased region" description="Basic and acidic residues" evidence="1">
    <location>
        <begin position="710"/>
        <end position="727"/>
    </location>
</feature>
<dbReference type="EMBL" id="QXGC01002498">
    <property type="protein sequence ID" value="KAE9185314.1"/>
    <property type="molecule type" value="Genomic_DNA"/>
</dbReference>
<feature type="region of interest" description="Disordered" evidence="1">
    <location>
        <begin position="377"/>
        <end position="410"/>
    </location>
</feature>
<evidence type="ECO:0000313" key="4">
    <source>
        <dbReference type="EMBL" id="KAE9077106.1"/>
    </source>
</evidence>
<evidence type="ECO:0000313" key="2">
    <source>
        <dbReference type="EMBL" id="KAE8924734.1"/>
    </source>
</evidence>
<evidence type="ECO:0000313" key="5">
    <source>
        <dbReference type="EMBL" id="KAE9079429.1"/>
    </source>
</evidence>
<dbReference type="EMBL" id="QXFX01002213">
    <property type="protein sequence ID" value="KAE9079429.1"/>
    <property type="molecule type" value="Genomic_DNA"/>
</dbReference>
<evidence type="ECO:0000313" key="17">
    <source>
        <dbReference type="Proteomes" id="UP000460718"/>
    </source>
</evidence>
<dbReference type="Proteomes" id="UP000476176">
    <property type="component" value="Unassembled WGS sequence"/>
</dbReference>
<evidence type="ECO:0000313" key="15">
    <source>
        <dbReference type="Proteomes" id="UP000440732"/>
    </source>
</evidence>
<feature type="region of interest" description="Disordered" evidence="1">
    <location>
        <begin position="141"/>
        <end position="160"/>
    </location>
</feature>
<feature type="compositionally biased region" description="Basic and acidic residues" evidence="1">
    <location>
        <begin position="394"/>
        <end position="410"/>
    </location>
</feature>
<dbReference type="Proteomes" id="UP000488956">
    <property type="component" value="Unassembled WGS sequence"/>
</dbReference>
<feature type="compositionally biased region" description="Pro residues" evidence="1">
    <location>
        <begin position="772"/>
        <end position="792"/>
    </location>
</feature>
<dbReference type="EMBL" id="QXGB01002516">
    <property type="protein sequence ID" value="KAE9177228.1"/>
    <property type="molecule type" value="Genomic_DNA"/>
</dbReference>
<feature type="region of interest" description="Disordered" evidence="1">
    <location>
        <begin position="1"/>
        <end position="32"/>
    </location>
</feature>
<evidence type="ECO:0000313" key="12">
    <source>
        <dbReference type="Proteomes" id="UP000433483"/>
    </source>
</evidence>
<evidence type="ECO:0000313" key="3">
    <source>
        <dbReference type="EMBL" id="KAE8978846.1"/>
    </source>
</evidence>
<feature type="compositionally biased region" description="Basic residues" evidence="1">
    <location>
        <begin position="891"/>
        <end position="901"/>
    </location>
</feature>
<evidence type="ECO:0000313" key="8">
    <source>
        <dbReference type="EMBL" id="KAE9185314.1"/>
    </source>
</evidence>
<feature type="region of interest" description="Disordered" evidence="1">
    <location>
        <begin position="230"/>
        <end position="251"/>
    </location>
</feature>
<evidence type="ECO:0000313" key="6">
    <source>
        <dbReference type="EMBL" id="KAE9097638.1"/>
    </source>
</evidence>
<dbReference type="EMBL" id="QXGF01002425">
    <property type="protein sequence ID" value="KAE8924734.1"/>
    <property type="molecule type" value="Genomic_DNA"/>
</dbReference>
<protein>
    <submittedName>
        <fullName evidence="3">Uncharacterized protein</fullName>
    </submittedName>
</protein>
<evidence type="ECO:0000313" key="11">
    <source>
        <dbReference type="Proteomes" id="UP000429523"/>
    </source>
</evidence>
<evidence type="ECO:0000313" key="19">
    <source>
        <dbReference type="Proteomes" id="UP000488956"/>
    </source>
</evidence>
<feature type="region of interest" description="Disordered" evidence="1">
    <location>
        <begin position="750"/>
        <end position="793"/>
    </location>
</feature>
<comment type="caution">
    <text evidence="3">The sequence shown here is derived from an EMBL/GenBank/DDBJ whole genome shotgun (WGS) entry which is preliminary data.</text>
</comment>
<evidence type="ECO:0000313" key="9">
    <source>
        <dbReference type="EMBL" id="KAE9199331.1"/>
    </source>
</evidence>
<evidence type="ECO:0000256" key="1">
    <source>
        <dbReference type="SAM" id="MobiDB-lite"/>
    </source>
</evidence>
<evidence type="ECO:0000313" key="18">
    <source>
        <dbReference type="Proteomes" id="UP000476176"/>
    </source>
</evidence>
<dbReference type="Proteomes" id="UP000433483">
    <property type="component" value="Unassembled WGS sequence"/>
</dbReference>
<feature type="region of interest" description="Disordered" evidence="1">
    <location>
        <begin position="57"/>
        <end position="130"/>
    </location>
</feature>
<feature type="compositionally biased region" description="Polar residues" evidence="1">
    <location>
        <begin position="147"/>
        <end position="157"/>
    </location>
</feature>
<dbReference type="Proteomes" id="UP000440732">
    <property type="component" value="Unassembled WGS sequence"/>
</dbReference>
<name>A0A6A3I7N1_9STRA</name>